<dbReference type="Proteomes" id="UP000886939">
    <property type="component" value="Unassembled WGS sequence"/>
</dbReference>
<feature type="domain" description="CbbQ/NirQ/NorQ C-terminal" evidence="3">
    <location>
        <begin position="312"/>
        <end position="388"/>
    </location>
</feature>
<evidence type="ECO:0000313" key="4">
    <source>
        <dbReference type="EMBL" id="GJA39610.1"/>
    </source>
</evidence>
<sequence>MSEVATTPVSEEKISCRICGAQVHAIQLHLRDHHPDVTMEQYKADYPDAPVLSPAAIARIHARTKTASELAASAEISAAEMRMVDTKSAPLYEVFDLGKKCRGAMRADGSAIMVEVAGSTEWDMQIPDIDDRYVFDVDVLKTMLMGMLMKIPTYLWGHAGTGKSTIFEQMYARLHRPIIRIQHTGSTEEAHILGQMAADPERGTFFSPGPLPLAMKYGWGYLADEYDFSFPQVLAVYQAVLEGKPLIIKDAPADSEWRVVHPHPNFHFMATGNTNGSGDDSGLYLGTNIQNAANFERFGIVLQMKYMPAKQEAAVVSAQGDIAMADAERLVRFANLVREAFDAKKIGATLGPRVLINAARIGVARASFMTGLQLSFLNRLTPVDKETCSQLAARVVEA</sequence>
<evidence type="ECO:0000313" key="5">
    <source>
        <dbReference type="EMBL" id="QJR99790.1"/>
    </source>
</evidence>
<evidence type="ECO:0000259" key="2">
    <source>
        <dbReference type="Pfam" id="PF07728"/>
    </source>
</evidence>
<geneLocation type="plasmid" evidence="5">
    <name>p717068-IMP</name>
</geneLocation>
<evidence type="ECO:0000259" key="3">
    <source>
        <dbReference type="Pfam" id="PF08406"/>
    </source>
</evidence>
<dbReference type="AlphaFoldDB" id="A0A6M4NPM3"/>
<dbReference type="EMBL" id="BPNI01000004">
    <property type="protein sequence ID" value="GJA39610.1"/>
    <property type="molecule type" value="Genomic_DNA"/>
</dbReference>
<keyword evidence="5" id="KW-0614">Plasmid</keyword>
<dbReference type="GO" id="GO:0016887">
    <property type="term" value="F:ATP hydrolysis activity"/>
    <property type="evidence" value="ECO:0007669"/>
    <property type="project" value="InterPro"/>
</dbReference>
<name>A0A6M4NPM3_AERCA</name>
<dbReference type="Pfam" id="PF08406">
    <property type="entry name" value="CbbQ_C"/>
    <property type="match status" value="1"/>
</dbReference>
<dbReference type="SUPFAM" id="SSF52540">
    <property type="entry name" value="P-loop containing nucleoside triphosphate hydrolases"/>
    <property type="match status" value="1"/>
</dbReference>
<dbReference type="GO" id="GO:0005524">
    <property type="term" value="F:ATP binding"/>
    <property type="evidence" value="ECO:0007669"/>
    <property type="project" value="InterPro"/>
</dbReference>
<organism evidence="5">
    <name type="scientific">Aeromonas caviae</name>
    <name type="common">Aeromonas punctata</name>
    <dbReference type="NCBI Taxonomy" id="648"/>
    <lineage>
        <taxon>Bacteria</taxon>
        <taxon>Pseudomonadati</taxon>
        <taxon>Pseudomonadota</taxon>
        <taxon>Gammaproteobacteria</taxon>
        <taxon>Aeromonadales</taxon>
        <taxon>Aeromonadaceae</taxon>
        <taxon>Aeromonas</taxon>
    </lineage>
</organism>
<gene>
    <name evidence="5" type="primary">cobS</name>
    <name evidence="4" type="ORF">KAM343_04060</name>
</gene>
<protein>
    <submittedName>
        <fullName evidence="5">Cobaltochelatase, CobS subunit</fullName>
    </submittedName>
    <submittedName>
        <fullName evidence="4">Porphyrin biosynthesis protein</fullName>
    </submittedName>
</protein>
<dbReference type="RefSeq" id="WP_181715913.1">
    <property type="nucleotide sequence ID" value="NZ_AP024403.1"/>
</dbReference>
<evidence type="ECO:0000256" key="1">
    <source>
        <dbReference type="ARBA" id="ARBA00009417"/>
    </source>
</evidence>
<reference evidence="4" key="2">
    <citation type="submission" date="2021-07" db="EMBL/GenBank/DDBJ databases">
        <title>Draft genome sequence of carbapenem-resistant Aeromonas spp. in Japan.</title>
        <authorList>
            <person name="Maehana S."/>
            <person name="Suzuki M."/>
            <person name="Kitasato H."/>
        </authorList>
    </citation>
    <scope>NUCLEOTIDE SEQUENCE</scope>
    <source>
        <strain evidence="4">KAM343</strain>
    </source>
</reference>
<feature type="domain" description="ATPase dynein-related AAA" evidence="2">
    <location>
        <begin position="155"/>
        <end position="276"/>
    </location>
</feature>
<dbReference type="InterPro" id="IPR013615">
    <property type="entry name" value="CbbQ_C"/>
</dbReference>
<dbReference type="Gene3D" id="3.40.50.300">
    <property type="entry name" value="P-loop containing nucleotide triphosphate hydrolases"/>
    <property type="match status" value="1"/>
</dbReference>
<accession>A0A6M4NPM3</accession>
<comment type="similarity">
    <text evidence="1">Belongs to the CbbQ/NirQ/NorQ/GpvN family.</text>
</comment>
<proteinExistence type="inferred from homology"/>
<dbReference type="Pfam" id="PF07728">
    <property type="entry name" value="AAA_5"/>
    <property type="match status" value="1"/>
</dbReference>
<dbReference type="InterPro" id="IPR011704">
    <property type="entry name" value="ATPase_dyneun-rel_AAA"/>
</dbReference>
<dbReference type="InterPro" id="IPR027417">
    <property type="entry name" value="P-loop_NTPase"/>
</dbReference>
<dbReference type="EMBL" id="MN629346">
    <property type="protein sequence ID" value="QJR99790.1"/>
    <property type="molecule type" value="Genomic_DNA"/>
</dbReference>
<reference evidence="5" key="1">
    <citation type="submission" date="2019-10" db="EMBL/GenBank/DDBJ databases">
        <authorList>
            <person name="Zhou D."/>
            <person name="Cheng Q."/>
        </authorList>
    </citation>
    <scope>NUCLEOTIDE SEQUENCE</scope>
    <source>
        <strain evidence="5">1507-17068</strain>
        <plasmid evidence="5">p717068-IMP</plasmid>
    </source>
</reference>